<dbReference type="PaxDb" id="8022-A0A060VV25"/>
<protein>
    <submittedName>
        <fullName evidence="1">Uncharacterized protein</fullName>
    </submittedName>
</protein>
<gene>
    <name evidence="1" type="ORF">GSONMT00078553001</name>
</gene>
<sequence length="142" mass="15827">MVSNFQSVCNPRCWAETFVSIDMPNLSSLGKICGSSRGEDMVVMDRAKRKNSVRRMSIIEDGQIAEVLYLIPKQSMMEQLPFLNPNDYILCERMVGMPPDMGSIGPGKGLLICLVLPPFRFGLETRLVILKASDNAIQLDCL</sequence>
<evidence type="ECO:0000313" key="2">
    <source>
        <dbReference type="Proteomes" id="UP000193380"/>
    </source>
</evidence>
<organism evidence="1 2">
    <name type="scientific">Oncorhynchus mykiss</name>
    <name type="common">Rainbow trout</name>
    <name type="synonym">Salmo gairdneri</name>
    <dbReference type="NCBI Taxonomy" id="8022"/>
    <lineage>
        <taxon>Eukaryota</taxon>
        <taxon>Metazoa</taxon>
        <taxon>Chordata</taxon>
        <taxon>Craniata</taxon>
        <taxon>Vertebrata</taxon>
        <taxon>Euteleostomi</taxon>
        <taxon>Actinopterygii</taxon>
        <taxon>Neopterygii</taxon>
        <taxon>Teleostei</taxon>
        <taxon>Protacanthopterygii</taxon>
        <taxon>Salmoniformes</taxon>
        <taxon>Salmonidae</taxon>
        <taxon>Salmoninae</taxon>
        <taxon>Oncorhynchus</taxon>
    </lineage>
</organism>
<evidence type="ECO:0000313" key="1">
    <source>
        <dbReference type="EMBL" id="CDQ58818.1"/>
    </source>
</evidence>
<accession>A0A060VV25</accession>
<dbReference type="AlphaFoldDB" id="A0A060VV25"/>
<dbReference type="EMBL" id="FR904312">
    <property type="protein sequence ID" value="CDQ58818.1"/>
    <property type="molecule type" value="Genomic_DNA"/>
</dbReference>
<reference evidence="1" key="1">
    <citation type="journal article" date="2014" name="Nat. Commun.">
        <title>The rainbow trout genome provides novel insights into evolution after whole-genome duplication in vertebrates.</title>
        <authorList>
            <person name="Berthelot C."/>
            <person name="Brunet F."/>
            <person name="Chalopin D."/>
            <person name="Juanchich A."/>
            <person name="Bernard M."/>
            <person name="Noel B."/>
            <person name="Bento P."/>
            <person name="Da Silva C."/>
            <person name="Labadie K."/>
            <person name="Alberti A."/>
            <person name="Aury J.M."/>
            <person name="Louis A."/>
            <person name="Dehais P."/>
            <person name="Bardou P."/>
            <person name="Montfort J."/>
            <person name="Klopp C."/>
            <person name="Cabau C."/>
            <person name="Gaspin C."/>
            <person name="Thorgaard G.H."/>
            <person name="Boussaha M."/>
            <person name="Quillet E."/>
            <person name="Guyomard R."/>
            <person name="Galiana D."/>
            <person name="Bobe J."/>
            <person name="Volff J.N."/>
            <person name="Genet C."/>
            <person name="Wincker P."/>
            <person name="Jaillon O."/>
            <person name="Roest Crollius H."/>
            <person name="Guiguen Y."/>
        </authorList>
    </citation>
    <scope>NUCLEOTIDE SEQUENCE [LARGE SCALE GENOMIC DNA]</scope>
</reference>
<proteinExistence type="predicted"/>
<dbReference type="Proteomes" id="UP000193380">
    <property type="component" value="Unassembled WGS sequence"/>
</dbReference>
<name>A0A060VV25_ONCMY</name>
<reference evidence="1" key="2">
    <citation type="submission" date="2014-03" db="EMBL/GenBank/DDBJ databases">
        <authorList>
            <person name="Genoscope - CEA"/>
        </authorList>
    </citation>
    <scope>NUCLEOTIDE SEQUENCE</scope>
</reference>